<dbReference type="OrthoDB" id="4499271at2759"/>
<organism evidence="1 2">
    <name type="scientific">Dentipellis fragilis</name>
    <dbReference type="NCBI Taxonomy" id="205917"/>
    <lineage>
        <taxon>Eukaryota</taxon>
        <taxon>Fungi</taxon>
        <taxon>Dikarya</taxon>
        <taxon>Basidiomycota</taxon>
        <taxon>Agaricomycotina</taxon>
        <taxon>Agaricomycetes</taxon>
        <taxon>Russulales</taxon>
        <taxon>Hericiaceae</taxon>
        <taxon>Dentipellis</taxon>
    </lineage>
</organism>
<sequence length="294" mass="33661">MATMATSIAADAVERSISHTLLDGNRLGGADEISEPERYTFDNCDDHYSLMIALARAFDQIGIPYVIWGRMCLIFHGVPSCIEDISFVFPDDEVHKAHEVLAGRPDCFVQCFCHTDRSQIAAWESTGNERHRYHYASSRTVAVPEMHHIFRGCINIELWKQSDVLPGAGLSADSPDIVYASPRREEYCVEKGRNRGYMEAVSVTDGYCLRYLAIPAMCEQSLLITARDWHTDCPYWFWYAGYAVDYIEDDRTRPSRDRVLGDMLRRMQAREADFFIVEELHVQLFPCVLDHTII</sequence>
<dbReference type="Proteomes" id="UP000298327">
    <property type="component" value="Unassembled WGS sequence"/>
</dbReference>
<reference evidence="1 2" key="1">
    <citation type="submission" date="2019-02" db="EMBL/GenBank/DDBJ databases">
        <title>Genome sequencing of the rare red list fungi Dentipellis fragilis.</title>
        <authorList>
            <person name="Buettner E."/>
            <person name="Kellner H."/>
        </authorList>
    </citation>
    <scope>NUCLEOTIDE SEQUENCE [LARGE SCALE GENOMIC DNA]</scope>
    <source>
        <strain evidence="1 2">DSM 105465</strain>
    </source>
</reference>
<dbReference type="InterPro" id="IPR043519">
    <property type="entry name" value="NT_sf"/>
</dbReference>
<dbReference type="EMBL" id="SEOQ01001733">
    <property type="protein sequence ID" value="TFY50694.1"/>
    <property type="molecule type" value="Genomic_DNA"/>
</dbReference>
<evidence type="ECO:0000313" key="1">
    <source>
        <dbReference type="EMBL" id="TFY50694.1"/>
    </source>
</evidence>
<gene>
    <name evidence="1" type="ORF">EVG20_g11379</name>
</gene>
<name>A0A4Y9XKG2_9AGAM</name>
<protein>
    <submittedName>
        <fullName evidence="1">Uncharacterized protein</fullName>
    </submittedName>
</protein>
<keyword evidence="2" id="KW-1185">Reference proteome</keyword>
<dbReference type="SUPFAM" id="SSF81301">
    <property type="entry name" value="Nucleotidyltransferase"/>
    <property type="match status" value="1"/>
</dbReference>
<evidence type="ECO:0000313" key="2">
    <source>
        <dbReference type="Proteomes" id="UP000298327"/>
    </source>
</evidence>
<dbReference type="AlphaFoldDB" id="A0A4Y9XKG2"/>
<proteinExistence type="predicted"/>
<comment type="caution">
    <text evidence="1">The sequence shown here is derived from an EMBL/GenBank/DDBJ whole genome shotgun (WGS) entry which is preliminary data.</text>
</comment>
<accession>A0A4Y9XKG2</accession>